<evidence type="ECO:0000256" key="3">
    <source>
        <dbReference type="ARBA" id="ARBA00022475"/>
    </source>
</evidence>
<feature type="transmembrane region" description="Helical" evidence="7">
    <location>
        <begin position="220"/>
        <end position="242"/>
    </location>
</feature>
<feature type="transmembrane region" description="Helical" evidence="7">
    <location>
        <begin position="285"/>
        <end position="304"/>
    </location>
</feature>
<feature type="transmembrane region" description="Helical" evidence="7">
    <location>
        <begin position="254"/>
        <end position="278"/>
    </location>
</feature>
<evidence type="ECO:0000256" key="4">
    <source>
        <dbReference type="ARBA" id="ARBA00022692"/>
    </source>
</evidence>
<keyword evidence="2" id="KW-0813">Transport</keyword>
<feature type="transmembrane region" description="Helical" evidence="7">
    <location>
        <begin position="71"/>
        <end position="92"/>
    </location>
</feature>
<feature type="transmembrane region" description="Helical" evidence="7">
    <location>
        <begin position="373"/>
        <end position="394"/>
    </location>
</feature>
<feature type="domain" description="Major facilitator superfamily (MFS) profile" evidence="8">
    <location>
        <begin position="1"/>
        <end position="398"/>
    </location>
</feature>
<evidence type="ECO:0000256" key="1">
    <source>
        <dbReference type="ARBA" id="ARBA00004651"/>
    </source>
</evidence>
<keyword evidence="5 7" id="KW-1133">Transmembrane helix</keyword>
<dbReference type="InterPro" id="IPR010290">
    <property type="entry name" value="TM_effector"/>
</dbReference>
<protein>
    <submittedName>
        <fullName evidence="9">MFS transporter</fullName>
    </submittedName>
</protein>
<comment type="caution">
    <text evidence="9">The sequence shown here is derived from an EMBL/GenBank/DDBJ whole genome shotgun (WGS) entry which is preliminary data.</text>
</comment>
<dbReference type="PANTHER" id="PTHR23513:SF6">
    <property type="entry name" value="MAJOR FACILITATOR SUPERFAMILY ASSOCIATED DOMAIN-CONTAINING PROTEIN"/>
    <property type="match status" value="1"/>
</dbReference>
<dbReference type="PROSITE" id="PS50850">
    <property type="entry name" value="MFS"/>
    <property type="match status" value="1"/>
</dbReference>
<feature type="transmembrane region" description="Helical" evidence="7">
    <location>
        <begin position="348"/>
        <end position="367"/>
    </location>
</feature>
<evidence type="ECO:0000313" key="9">
    <source>
        <dbReference type="EMBL" id="RRJ61609.1"/>
    </source>
</evidence>
<evidence type="ECO:0000256" key="6">
    <source>
        <dbReference type="ARBA" id="ARBA00023136"/>
    </source>
</evidence>
<proteinExistence type="predicted"/>
<dbReference type="GO" id="GO:0005886">
    <property type="term" value="C:plasma membrane"/>
    <property type="evidence" value="ECO:0007669"/>
    <property type="project" value="UniProtKB-SubCell"/>
</dbReference>
<feature type="transmembrane region" description="Helical" evidence="7">
    <location>
        <begin position="166"/>
        <end position="183"/>
    </location>
</feature>
<evidence type="ECO:0000259" key="8">
    <source>
        <dbReference type="PROSITE" id="PS50850"/>
    </source>
</evidence>
<dbReference type="SUPFAM" id="SSF103473">
    <property type="entry name" value="MFS general substrate transporter"/>
    <property type="match status" value="1"/>
</dbReference>
<dbReference type="AlphaFoldDB" id="A0A3P3TW41"/>
<gene>
    <name evidence="9" type="ORF">EHV15_00435</name>
</gene>
<dbReference type="Proteomes" id="UP000267017">
    <property type="component" value="Unassembled WGS sequence"/>
</dbReference>
<dbReference type="CDD" id="cd06173">
    <property type="entry name" value="MFS_MefA_like"/>
    <property type="match status" value="1"/>
</dbReference>
<feature type="transmembrane region" description="Helical" evidence="7">
    <location>
        <begin position="310"/>
        <end position="328"/>
    </location>
</feature>
<keyword evidence="6 7" id="KW-0472">Membrane</keyword>
<evidence type="ECO:0000256" key="2">
    <source>
        <dbReference type="ARBA" id="ARBA00022448"/>
    </source>
</evidence>
<accession>A0A3P3TW41</accession>
<dbReference type="Gene3D" id="1.20.1250.20">
    <property type="entry name" value="MFS general substrate transporter like domains"/>
    <property type="match status" value="1"/>
</dbReference>
<evidence type="ECO:0000256" key="5">
    <source>
        <dbReference type="ARBA" id="ARBA00022989"/>
    </source>
</evidence>
<keyword evidence="10" id="KW-1185">Reference proteome</keyword>
<sequence>MKKRSYYGLLSTIALSGFGDAFGLLAMEWLAYEITGSKLTMGALALSSGIPELVLRLFGSPLTDRLPRGRLMAGLAATRLLAIALPLAAGLMGGLQLWQLFLAAGLSGSCAALFQPTAMALVPDVADSRKLTRAFAVIDGSRNAAALVGPALAGATVAGLGTLAALWINAVCYTAAIVMLLFLPKNRHSGNSPSNASNAGIAGYLREIAEGFSFYRQFPAMLTVMGMVAVSNMSSIAIWTMMVPYVREILQRDAAAMGTMTTAAALGTLTGLAIISLLREIKQRRMAMICSLMAIGLFNTILALANSYPVALAVVFAAGLSGPFFGSLSSSLHGKLVPGRLQGRVNAIRFLIGGGLQPLGAFVGSAVAQQFGLQVMILAAGLLPMLTSCAALLLPGLKSLNGDLAELDIDAPGRGNGAIGEENVRIQGEG</sequence>
<dbReference type="Pfam" id="PF05977">
    <property type="entry name" value="MFS_3"/>
    <property type="match status" value="1"/>
</dbReference>
<dbReference type="OrthoDB" id="7055052at2"/>
<evidence type="ECO:0000256" key="7">
    <source>
        <dbReference type="SAM" id="Phobius"/>
    </source>
</evidence>
<dbReference type="InterPro" id="IPR020846">
    <property type="entry name" value="MFS_dom"/>
</dbReference>
<feature type="transmembrane region" description="Helical" evidence="7">
    <location>
        <begin position="7"/>
        <end position="27"/>
    </location>
</feature>
<dbReference type="RefSeq" id="WP_128629542.1">
    <property type="nucleotide sequence ID" value="NZ_RRCN01000001.1"/>
</dbReference>
<dbReference type="InterPro" id="IPR036259">
    <property type="entry name" value="MFS_trans_sf"/>
</dbReference>
<keyword evidence="4 7" id="KW-0812">Transmembrane</keyword>
<comment type="subcellular location">
    <subcellularLocation>
        <location evidence="1">Cell membrane</location>
        <topology evidence="1">Multi-pass membrane protein</topology>
    </subcellularLocation>
</comment>
<name>A0A3P3TW41_9BACL</name>
<evidence type="ECO:0000313" key="10">
    <source>
        <dbReference type="Proteomes" id="UP000267017"/>
    </source>
</evidence>
<organism evidence="9 10">
    <name type="scientific">Paenibacillus oralis</name>
    <dbReference type="NCBI Taxonomy" id="2490856"/>
    <lineage>
        <taxon>Bacteria</taxon>
        <taxon>Bacillati</taxon>
        <taxon>Bacillota</taxon>
        <taxon>Bacilli</taxon>
        <taxon>Bacillales</taxon>
        <taxon>Paenibacillaceae</taxon>
        <taxon>Paenibacillus</taxon>
    </lineage>
</organism>
<dbReference type="GO" id="GO:0022857">
    <property type="term" value="F:transmembrane transporter activity"/>
    <property type="evidence" value="ECO:0007669"/>
    <property type="project" value="InterPro"/>
</dbReference>
<feature type="transmembrane region" description="Helical" evidence="7">
    <location>
        <begin position="39"/>
        <end position="59"/>
    </location>
</feature>
<dbReference type="PANTHER" id="PTHR23513">
    <property type="entry name" value="INTEGRAL MEMBRANE EFFLUX PROTEIN-RELATED"/>
    <property type="match status" value="1"/>
</dbReference>
<dbReference type="EMBL" id="RRCN01000001">
    <property type="protein sequence ID" value="RRJ61609.1"/>
    <property type="molecule type" value="Genomic_DNA"/>
</dbReference>
<keyword evidence="3" id="KW-1003">Cell membrane</keyword>
<reference evidence="9 10" key="1">
    <citation type="submission" date="2018-11" db="EMBL/GenBank/DDBJ databases">
        <title>Genome sequencing of Paenibacillus sp. KCOM 3021 (= ChDC PVNT-B20).</title>
        <authorList>
            <person name="Kook J.-K."/>
            <person name="Park S.-N."/>
            <person name="Lim Y.K."/>
        </authorList>
    </citation>
    <scope>NUCLEOTIDE SEQUENCE [LARGE SCALE GENOMIC DNA]</scope>
    <source>
        <strain evidence="9 10">KCOM 3021</strain>
    </source>
</reference>